<dbReference type="OrthoDB" id="1194197at2759"/>
<dbReference type="Pfam" id="PF18052">
    <property type="entry name" value="Rx_N"/>
    <property type="match status" value="1"/>
</dbReference>
<feature type="domain" description="Disease resistance N-terminal" evidence="4">
    <location>
        <begin position="10"/>
        <end position="97"/>
    </location>
</feature>
<gene>
    <name evidence="5" type="ORF">FNV43_RR20111</name>
</gene>
<keyword evidence="1" id="KW-0677">Repeat</keyword>
<dbReference type="AlphaFoldDB" id="A0A8K0DZR7"/>
<organism evidence="5 6">
    <name type="scientific">Rhamnella rubrinervis</name>
    <dbReference type="NCBI Taxonomy" id="2594499"/>
    <lineage>
        <taxon>Eukaryota</taxon>
        <taxon>Viridiplantae</taxon>
        <taxon>Streptophyta</taxon>
        <taxon>Embryophyta</taxon>
        <taxon>Tracheophyta</taxon>
        <taxon>Spermatophyta</taxon>
        <taxon>Magnoliopsida</taxon>
        <taxon>eudicotyledons</taxon>
        <taxon>Gunneridae</taxon>
        <taxon>Pentapetalae</taxon>
        <taxon>rosids</taxon>
        <taxon>fabids</taxon>
        <taxon>Rosales</taxon>
        <taxon>Rhamnaceae</taxon>
        <taxon>rhamnoid group</taxon>
        <taxon>Rhamneae</taxon>
        <taxon>Rhamnella</taxon>
    </lineage>
</organism>
<evidence type="ECO:0000313" key="5">
    <source>
        <dbReference type="EMBL" id="KAF3437358.1"/>
    </source>
</evidence>
<keyword evidence="3" id="KW-0611">Plant defense</keyword>
<keyword evidence="6" id="KW-1185">Reference proteome</keyword>
<dbReference type="GO" id="GO:0000166">
    <property type="term" value="F:nucleotide binding"/>
    <property type="evidence" value="ECO:0007669"/>
    <property type="project" value="UniProtKB-KW"/>
</dbReference>
<evidence type="ECO:0000256" key="3">
    <source>
        <dbReference type="ARBA" id="ARBA00022821"/>
    </source>
</evidence>
<reference evidence="5" key="1">
    <citation type="submission" date="2020-03" db="EMBL/GenBank/DDBJ databases">
        <title>A high-quality chromosome-level genome assembly of a woody plant with both climbing and erect habits, Rhamnella rubrinervis.</title>
        <authorList>
            <person name="Lu Z."/>
            <person name="Yang Y."/>
            <person name="Zhu X."/>
            <person name="Sun Y."/>
        </authorList>
    </citation>
    <scope>NUCLEOTIDE SEQUENCE</scope>
    <source>
        <strain evidence="5">BYM</strain>
        <tissue evidence="5">Leaf</tissue>
    </source>
</reference>
<dbReference type="Proteomes" id="UP000796880">
    <property type="component" value="Unassembled WGS sequence"/>
</dbReference>
<proteinExistence type="predicted"/>
<dbReference type="EMBL" id="VOIH02000009">
    <property type="protein sequence ID" value="KAF3437358.1"/>
    <property type="molecule type" value="Genomic_DNA"/>
</dbReference>
<protein>
    <recommendedName>
        <fullName evidence="4">Disease resistance N-terminal domain-containing protein</fullName>
    </recommendedName>
</protein>
<keyword evidence="2" id="KW-0547">Nucleotide-binding</keyword>
<dbReference type="InterPro" id="IPR041118">
    <property type="entry name" value="Rx_N"/>
</dbReference>
<dbReference type="GO" id="GO:0006952">
    <property type="term" value="P:defense response"/>
    <property type="evidence" value="ECO:0007669"/>
    <property type="project" value="UniProtKB-KW"/>
</dbReference>
<dbReference type="Gene3D" id="1.20.5.4130">
    <property type="match status" value="1"/>
</dbReference>
<evidence type="ECO:0000256" key="1">
    <source>
        <dbReference type="ARBA" id="ARBA00022737"/>
    </source>
</evidence>
<evidence type="ECO:0000256" key="2">
    <source>
        <dbReference type="ARBA" id="ARBA00022741"/>
    </source>
</evidence>
<accession>A0A8K0DZR7</accession>
<name>A0A8K0DZR7_9ROSA</name>
<sequence>MAAELVGGAFLSATLEVLFDRLASQEVVDFIKGKNLNDALLKKLKITLLSADTLVNDAEEKQIRYPKVKQWLDELKETTYDAEDLIYQINTEALWSMLKKHPPPPKVGSSFNHHDKDNYECKVRGGEVRWYRSFRMQGEVLDALFARSDIAIKKRNPMELMKMNGKHQPLSMWYNSLMSIGERKYTFMKETSQANSRALENKFMKKRNESLFEKKLFEYHSVPL</sequence>
<evidence type="ECO:0000313" key="6">
    <source>
        <dbReference type="Proteomes" id="UP000796880"/>
    </source>
</evidence>
<evidence type="ECO:0000259" key="4">
    <source>
        <dbReference type="Pfam" id="PF18052"/>
    </source>
</evidence>
<comment type="caution">
    <text evidence="5">The sequence shown here is derived from an EMBL/GenBank/DDBJ whole genome shotgun (WGS) entry which is preliminary data.</text>
</comment>